<comment type="caution">
    <text evidence="1">The sequence shown here is derived from an EMBL/GenBank/DDBJ whole genome shotgun (WGS) entry which is preliminary data.</text>
</comment>
<evidence type="ECO:0000313" key="1">
    <source>
        <dbReference type="EMBL" id="GIY64621.1"/>
    </source>
</evidence>
<gene>
    <name evidence="1" type="ORF">CDAR_90511</name>
</gene>
<evidence type="ECO:0000313" key="2">
    <source>
        <dbReference type="Proteomes" id="UP001054837"/>
    </source>
</evidence>
<proteinExistence type="predicted"/>
<organism evidence="1 2">
    <name type="scientific">Caerostris darwini</name>
    <dbReference type="NCBI Taxonomy" id="1538125"/>
    <lineage>
        <taxon>Eukaryota</taxon>
        <taxon>Metazoa</taxon>
        <taxon>Ecdysozoa</taxon>
        <taxon>Arthropoda</taxon>
        <taxon>Chelicerata</taxon>
        <taxon>Arachnida</taxon>
        <taxon>Araneae</taxon>
        <taxon>Araneomorphae</taxon>
        <taxon>Entelegynae</taxon>
        <taxon>Araneoidea</taxon>
        <taxon>Araneidae</taxon>
        <taxon>Caerostris</taxon>
    </lineage>
</organism>
<dbReference type="AlphaFoldDB" id="A0AAV4V3S3"/>
<accession>A0AAV4V3S3</accession>
<keyword evidence="2" id="KW-1185">Reference proteome</keyword>
<protein>
    <submittedName>
        <fullName evidence="1">Uncharacterized protein</fullName>
    </submittedName>
</protein>
<name>A0AAV4V3S3_9ARAC</name>
<dbReference type="Proteomes" id="UP001054837">
    <property type="component" value="Unassembled WGS sequence"/>
</dbReference>
<dbReference type="EMBL" id="BPLQ01012348">
    <property type="protein sequence ID" value="GIY64621.1"/>
    <property type="molecule type" value="Genomic_DNA"/>
</dbReference>
<reference evidence="1 2" key="1">
    <citation type="submission" date="2021-06" db="EMBL/GenBank/DDBJ databases">
        <title>Caerostris darwini draft genome.</title>
        <authorList>
            <person name="Kono N."/>
            <person name="Arakawa K."/>
        </authorList>
    </citation>
    <scope>NUCLEOTIDE SEQUENCE [LARGE SCALE GENOMIC DNA]</scope>
</reference>
<sequence>MKVRRLPHTIRALISLNSSEKDPCNLISRCRCCKVKAVWQGCSARCQPWGRVSTAFPPRSVVLDKLPSFCIREQLCAVDKDGFSGSG</sequence>